<name>A0ABS6PBU4_9PSED</name>
<dbReference type="PROSITE" id="PS51459">
    <property type="entry name" value="FIDO"/>
    <property type="match status" value="1"/>
</dbReference>
<evidence type="ECO:0000259" key="1">
    <source>
        <dbReference type="PROSITE" id="PS51459"/>
    </source>
</evidence>
<protein>
    <recommendedName>
        <fullName evidence="1">Fido domain-containing protein</fullName>
    </recommendedName>
</protein>
<keyword evidence="3" id="KW-1185">Reference proteome</keyword>
<dbReference type="RefSeq" id="WP_217891575.1">
    <property type="nucleotide sequence ID" value="NZ_JAHSTS010000001.1"/>
</dbReference>
<gene>
    <name evidence="2" type="ORF">KVG96_08335</name>
</gene>
<reference evidence="2 3" key="1">
    <citation type="submission" date="2021-06" db="EMBL/GenBank/DDBJ databases">
        <title>Updating the genus Pseudomonas: Description of 43 new species and partition of the Pseudomonas putida group.</title>
        <authorList>
            <person name="Girard L."/>
            <person name="Lood C."/>
            <person name="Vandamme P."/>
            <person name="Rokni-Zadeh H."/>
            <person name="Van Noort V."/>
            <person name="Hofte M."/>
            <person name="Lavigne R."/>
            <person name="De Mot R."/>
        </authorList>
    </citation>
    <scope>NUCLEOTIDE SEQUENCE [LARGE SCALE GENOMIC DNA]</scope>
    <source>
        <strain evidence="2 3">COR58</strain>
    </source>
</reference>
<evidence type="ECO:0000313" key="3">
    <source>
        <dbReference type="Proteomes" id="UP000765224"/>
    </source>
</evidence>
<proteinExistence type="predicted"/>
<accession>A0ABS6PBU4</accession>
<sequence length="1225" mass="135498">MKHWYKLLHTQTLSADQAESRAAVAILKAVITMKPQAASQFMDMTLEVVPFDTPGFRAFFRELDFFIHTGSRFDIAQHSARQLLRRTIAQQTSKVPTSTQNPDNDSWIMVNDLAEVQRAVEVRTLGISLSQRHLDHFSSADQDEDIDLIAQAAALAGGVISSSNVVPLVNWLKFHQLNVPKTVDDIKNLIALLTLELPPPPPHGNYWGDTHQASEPELFIDEDQHSILHQHTSGLTKVNNTSAREPLISYLSRALYVKKTSTFLREYPRESWPLLLELPSIKQIAQSYIEELGLQTSSSETNLPVELCSRVLVSAIIKDFDLGTHDKNSAFRRTLLYARSNVQANVYQVREGIKDWLSYVDEDAVPLAIELILAGLAPEFLVDAPVSVTIGSLEWVMLRKSVMLAENIAPGLSRNLSYKKLMELGAIAPASPQQQILHEWVTLQSIKDWATVNDLEDDAHSDTEQDILKNAVTQYSAHINTLEEAQNAIGAQPVNRRLLATNELALYKLDPKEKLFAWVPLNSYTSEPLIDLYLANVLKEKRYDRTQGTSIFEENPDLLTLPPINDLYAERTKAHTERYRAGIATMLCLAMSCLPKDDRIALERGKIGLYYVRKNLSINFDGGADLRKNQIAGFGVVILCRHDKQIRCFEVFPHQGLCRANPALAEAYVKGYVLDERGSWFTTGPNGNNDGFKVLTHMRTADFDTRAYFAGGSPDGPLVYDITNMGMERFAVLDYNDGPQRFSASPMSSFRSARFEQISRLIAEHRSPLTYDHFYAIGYDKTDIEERDEAFDKTIDTILNIVIPFKGCIEDATSSDPDRRSGALFSCIMDVTAVVTVFAGGAGLFTKALASSSRLLNLSKVVARSLLSLLNPLDGVPQLIHGGAKLVGKTALKLSHLGKAMTRTGADQLRLFTGGSGTYDLIKALDKTGSAARIRMTLGTVAHGRALFRDETLETAGHVLKRLGDKALPPDGIPLAELDHLFEKALIEASAQLQPAQALEALIGKQPLQELLGGIKSTYFKHYETAQETTNVVESMEALVTIDVKNINALNEHHRALLTSEGLSDAKYHQVYEEGRFNPTGLTDDADRATAWILNASNSKGNEFATLKALLREYSGNGLVLNDPAVVRELHKRLVPTVPALRTPNLETGYPSSISGSIMLDQHLPKLDAGHEHLGKQLYGAVTGFHAFTDGNGRTARALYAVHELRANRFRPLAPASEGALSGLA</sequence>
<organism evidence="2 3">
    <name type="scientific">Pseudomonas ekonensis</name>
    <dbReference type="NCBI Taxonomy" id="2842353"/>
    <lineage>
        <taxon>Bacteria</taxon>
        <taxon>Pseudomonadati</taxon>
        <taxon>Pseudomonadota</taxon>
        <taxon>Gammaproteobacteria</taxon>
        <taxon>Pseudomonadales</taxon>
        <taxon>Pseudomonadaceae</taxon>
        <taxon>Pseudomonas</taxon>
    </lineage>
</organism>
<evidence type="ECO:0000313" key="2">
    <source>
        <dbReference type="EMBL" id="MBV4457950.1"/>
    </source>
</evidence>
<comment type="caution">
    <text evidence="2">The sequence shown here is derived from an EMBL/GenBank/DDBJ whole genome shotgun (WGS) entry which is preliminary data.</text>
</comment>
<dbReference type="EMBL" id="JAHSTS010000001">
    <property type="protein sequence ID" value="MBV4457950.1"/>
    <property type="molecule type" value="Genomic_DNA"/>
</dbReference>
<feature type="domain" description="Fido" evidence="1">
    <location>
        <begin position="1122"/>
        <end position="1225"/>
    </location>
</feature>
<dbReference type="InterPro" id="IPR003812">
    <property type="entry name" value="Fido"/>
</dbReference>
<dbReference type="Proteomes" id="UP000765224">
    <property type="component" value="Unassembled WGS sequence"/>
</dbReference>